<protein>
    <submittedName>
        <fullName evidence="2">Uncharacterized protein</fullName>
    </submittedName>
</protein>
<proteinExistence type="predicted"/>
<organism evidence="2 3">
    <name type="scientific">candidate division WWE3 bacterium GW2011_GWB1_41_6</name>
    <dbReference type="NCBI Taxonomy" id="1619112"/>
    <lineage>
        <taxon>Bacteria</taxon>
        <taxon>Katanobacteria</taxon>
    </lineage>
</organism>
<feature type="transmembrane region" description="Helical" evidence="1">
    <location>
        <begin position="82"/>
        <end position="102"/>
    </location>
</feature>
<feature type="transmembrane region" description="Helical" evidence="1">
    <location>
        <begin position="38"/>
        <end position="62"/>
    </location>
</feature>
<dbReference type="Proteomes" id="UP000034163">
    <property type="component" value="Unassembled WGS sequence"/>
</dbReference>
<name>A0A0G0WW72_UNCKA</name>
<gene>
    <name evidence="2" type="ORF">UU72_C0009G0032</name>
</gene>
<reference evidence="2 3" key="1">
    <citation type="journal article" date="2015" name="Nature">
        <title>rRNA introns, odd ribosomes, and small enigmatic genomes across a large radiation of phyla.</title>
        <authorList>
            <person name="Brown C.T."/>
            <person name="Hug L.A."/>
            <person name="Thomas B.C."/>
            <person name="Sharon I."/>
            <person name="Castelle C.J."/>
            <person name="Singh A."/>
            <person name="Wilkins M.J."/>
            <person name="Williams K.H."/>
            <person name="Banfield J.F."/>
        </authorList>
    </citation>
    <scope>NUCLEOTIDE SEQUENCE [LARGE SCALE GENOMIC DNA]</scope>
</reference>
<evidence type="ECO:0000313" key="2">
    <source>
        <dbReference type="EMBL" id="KKS16990.1"/>
    </source>
</evidence>
<keyword evidence="1" id="KW-0812">Transmembrane</keyword>
<accession>A0A0G0WW72</accession>
<keyword evidence="1" id="KW-1133">Transmembrane helix</keyword>
<comment type="caution">
    <text evidence="2">The sequence shown here is derived from an EMBL/GenBank/DDBJ whole genome shotgun (WGS) entry which is preliminary data.</text>
</comment>
<evidence type="ECO:0000313" key="3">
    <source>
        <dbReference type="Proteomes" id="UP000034163"/>
    </source>
</evidence>
<dbReference type="AlphaFoldDB" id="A0A0G0WW72"/>
<sequence length="121" mass="13016">MANIFKGYEESTFNELEELVANPNKLFTIPAIDSVSDLLGMVANIVFGIGFAFGFIGLAVSFVKLTTSRGDAKAVDTAKNGLTWSVLAILVTIFAIAIKYIFLDLAGVKDKDLLNALPENI</sequence>
<evidence type="ECO:0000256" key="1">
    <source>
        <dbReference type="SAM" id="Phobius"/>
    </source>
</evidence>
<dbReference type="EMBL" id="LCBS01000009">
    <property type="protein sequence ID" value="KKS16990.1"/>
    <property type="molecule type" value="Genomic_DNA"/>
</dbReference>
<keyword evidence="1" id="KW-0472">Membrane</keyword>